<evidence type="ECO:0000313" key="9">
    <source>
        <dbReference type="EMBL" id="GAC43649.1"/>
    </source>
</evidence>
<dbReference type="CDD" id="cd03017">
    <property type="entry name" value="PRX_BCP"/>
    <property type="match status" value="1"/>
</dbReference>
<evidence type="ECO:0000256" key="7">
    <source>
        <dbReference type="ARBA" id="ARBA00041373"/>
    </source>
</evidence>
<dbReference type="GO" id="GO:0034599">
    <property type="term" value="P:cellular response to oxidative stress"/>
    <property type="evidence" value="ECO:0007669"/>
    <property type="project" value="TreeGrafter"/>
</dbReference>
<dbReference type="GO" id="GO:0045454">
    <property type="term" value="P:cell redox homeostasis"/>
    <property type="evidence" value="ECO:0007669"/>
    <property type="project" value="TreeGrafter"/>
</dbReference>
<dbReference type="InterPro" id="IPR000866">
    <property type="entry name" value="AhpC/TSA"/>
</dbReference>
<evidence type="ECO:0000256" key="3">
    <source>
        <dbReference type="ARBA" id="ARBA00022862"/>
    </source>
</evidence>
<dbReference type="OrthoDB" id="9812811at2"/>
<proteinExistence type="predicted"/>
<dbReference type="PANTHER" id="PTHR42801:SF4">
    <property type="entry name" value="AHPC_TSA FAMILY PROTEIN"/>
    <property type="match status" value="1"/>
</dbReference>
<dbReference type="Gene3D" id="3.40.30.10">
    <property type="entry name" value="Glutaredoxin"/>
    <property type="match status" value="1"/>
</dbReference>
<dbReference type="EMBL" id="BALG01000232">
    <property type="protein sequence ID" value="GAC43649.1"/>
    <property type="molecule type" value="Genomic_DNA"/>
</dbReference>
<feature type="non-terminal residue" evidence="9">
    <location>
        <position position="59"/>
    </location>
</feature>
<dbReference type="RefSeq" id="WP_006287344.1">
    <property type="nucleotide sequence ID" value="NZ_BALG01000232.1"/>
</dbReference>
<sequence>MIPSDQVQLGQTVPDFTLPSSTGANLSLRDYAGKKVVLYFYPKDMTPGCTQEACDFRDC</sequence>
<dbReference type="GO" id="GO:0008379">
    <property type="term" value="F:thioredoxin peroxidase activity"/>
    <property type="evidence" value="ECO:0007669"/>
    <property type="project" value="TreeGrafter"/>
</dbReference>
<dbReference type="Pfam" id="PF00578">
    <property type="entry name" value="AhpC-TSA"/>
    <property type="match status" value="1"/>
</dbReference>
<keyword evidence="5" id="KW-1015">Disulfide bond</keyword>
<dbReference type="GO" id="GO:0005737">
    <property type="term" value="C:cytoplasm"/>
    <property type="evidence" value="ECO:0007669"/>
    <property type="project" value="TreeGrafter"/>
</dbReference>
<dbReference type="InterPro" id="IPR036249">
    <property type="entry name" value="Thioredoxin-like_sf"/>
</dbReference>
<keyword evidence="10" id="KW-1185">Reference proteome</keyword>
<evidence type="ECO:0000313" key="10">
    <source>
        <dbReference type="Proteomes" id="UP000029453"/>
    </source>
</evidence>
<evidence type="ECO:0000256" key="2">
    <source>
        <dbReference type="ARBA" id="ARBA00022559"/>
    </source>
</evidence>
<dbReference type="Proteomes" id="UP000029453">
    <property type="component" value="Unassembled WGS sequence"/>
</dbReference>
<organism evidence="9 10">
    <name type="scientific">Paenibacillus popilliae ATCC 14706</name>
    <dbReference type="NCBI Taxonomy" id="1212764"/>
    <lineage>
        <taxon>Bacteria</taxon>
        <taxon>Bacillati</taxon>
        <taxon>Bacillota</taxon>
        <taxon>Bacilli</taxon>
        <taxon>Bacillales</taxon>
        <taxon>Paenibacillaceae</taxon>
        <taxon>Paenibacillus</taxon>
    </lineage>
</organism>
<evidence type="ECO:0000259" key="8">
    <source>
        <dbReference type="Pfam" id="PF00578"/>
    </source>
</evidence>
<reference evidence="9 10" key="1">
    <citation type="submission" date="2012-10" db="EMBL/GenBank/DDBJ databases">
        <title>Draft Genome Sequence of Paenibacillus popilliae ATCC 14706T.</title>
        <authorList>
            <person name="Iiyama K."/>
            <person name="Mori K."/>
            <person name="Mon H."/>
            <person name="Chieda Y."/>
            <person name="Lee J.M."/>
            <person name="Kusakabe T."/>
            <person name="Tashiro K."/>
            <person name="Asano S."/>
            <person name="Yasunaga-Aoki C."/>
            <person name="Shimizu S."/>
        </authorList>
    </citation>
    <scope>NUCLEOTIDE SEQUENCE [LARGE SCALE GENOMIC DNA]</scope>
    <source>
        <strain evidence="9 10">ATCC 14706</strain>
    </source>
</reference>
<accession>M9M3Q3</accession>
<feature type="domain" description="Alkyl hydroperoxide reductase subunit C/ Thiol specific antioxidant" evidence="8">
    <location>
        <begin position="10"/>
        <end position="58"/>
    </location>
</feature>
<evidence type="ECO:0000256" key="1">
    <source>
        <dbReference type="ARBA" id="ARBA00003330"/>
    </source>
</evidence>
<keyword evidence="2" id="KW-0575">Peroxidase</keyword>
<evidence type="ECO:0000256" key="5">
    <source>
        <dbReference type="ARBA" id="ARBA00023157"/>
    </source>
</evidence>
<gene>
    <name evidence="9" type="ORF">PPOP_3048</name>
</gene>
<dbReference type="SUPFAM" id="SSF52833">
    <property type="entry name" value="Thioredoxin-like"/>
    <property type="match status" value="1"/>
</dbReference>
<protein>
    <recommendedName>
        <fullName evidence="7">Bacterioferritin comigratory protein</fullName>
    </recommendedName>
</protein>
<comment type="caution">
    <text evidence="9">The sequence shown here is derived from an EMBL/GenBank/DDBJ whole genome shotgun (WGS) entry which is preliminary data.</text>
</comment>
<keyword evidence="6" id="KW-0676">Redox-active center</keyword>
<comment type="function">
    <text evidence="1">Thiol-specific peroxidase that catalyzes the reduction of hydrogen peroxide and organic hydroperoxides to water and alcohols, respectively. Plays a role in cell protection against oxidative stress by detoxifying peroxides and as sensor of hydrogen peroxide-mediated signaling events.</text>
</comment>
<evidence type="ECO:0000256" key="4">
    <source>
        <dbReference type="ARBA" id="ARBA00023002"/>
    </source>
</evidence>
<dbReference type="InterPro" id="IPR050924">
    <property type="entry name" value="Peroxiredoxin_BCP/PrxQ"/>
</dbReference>
<keyword evidence="3" id="KW-0049">Antioxidant</keyword>
<dbReference type="AlphaFoldDB" id="M9M3Q3"/>
<keyword evidence="4" id="KW-0560">Oxidoreductase</keyword>
<evidence type="ECO:0000256" key="6">
    <source>
        <dbReference type="ARBA" id="ARBA00023284"/>
    </source>
</evidence>
<name>M9M3Q3_PAEPP</name>
<dbReference type="PANTHER" id="PTHR42801">
    <property type="entry name" value="THIOREDOXIN-DEPENDENT PEROXIDE REDUCTASE"/>
    <property type="match status" value="1"/>
</dbReference>